<dbReference type="PRINTS" id="PR00081">
    <property type="entry name" value="GDHRDH"/>
</dbReference>
<dbReference type="OrthoDB" id="191139at2759"/>
<reference evidence="5" key="1">
    <citation type="journal article" date="2013" name="Genome Announc.">
        <title>Draft genome sequence of the grapevine dieback fungus Eutypa lata UCR-EL1.</title>
        <authorList>
            <person name="Blanco-Ulate B."/>
            <person name="Rolshausen P.E."/>
            <person name="Cantu D."/>
        </authorList>
    </citation>
    <scope>NUCLEOTIDE SEQUENCE [LARGE SCALE GENOMIC DNA]</scope>
    <source>
        <strain evidence="5">UCR-EL1</strain>
    </source>
</reference>
<dbReference type="Pfam" id="PF00106">
    <property type="entry name" value="adh_short"/>
    <property type="match status" value="1"/>
</dbReference>
<dbReference type="KEGG" id="ela:UCREL1_10390"/>
<dbReference type="Gene3D" id="3.40.50.720">
    <property type="entry name" value="NAD(P)-binding Rossmann-like Domain"/>
    <property type="match status" value="1"/>
</dbReference>
<evidence type="ECO:0000313" key="4">
    <source>
        <dbReference type="EMBL" id="EMR62679.1"/>
    </source>
</evidence>
<protein>
    <submittedName>
        <fullName evidence="4">Putative short-chain dehydrogenase protein</fullName>
    </submittedName>
</protein>
<dbReference type="AlphaFoldDB" id="M7S961"/>
<name>M7S961_EUTLA</name>
<comment type="similarity">
    <text evidence="1">Belongs to the short-chain dehydrogenases/reductases (SDR) family.</text>
</comment>
<dbReference type="InterPro" id="IPR036291">
    <property type="entry name" value="NAD(P)-bd_dom_sf"/>
</dbReference>
<evidence type="ECO:0000256" key="1">
    <source>
        <dbReference type="ARBA" id="ARBA00006484"/>
    </source>
</evidence>
<dbReference type="InterPro" id="IPR002347">
    <property type="entry name" value="SDR_fam"/>
</dbReference>
<keyword evidence="5" id="KW-1185">Reference proteome</keyword>
<keyword evidence="3" id="KW-0560">Oxidoreductase</keyword>
<dbReference type="Proteomes" id="UP000012174">
    <property type="component" value="Unassembled WGS sequence"/>
</dbReference>
<dbReference type="HOGENOM" id="CLU_010194_44_6_1"/>
<gene>
    <name evidence="4" type="ORF">UCREL1_10390</name>
</gene>
<dbReference type="EMBL" id="KB707405">
    <property type="protein sequence ID" value="EMR62679.1"/>
    <property type="molecule type" value="Genomic_DNA"/>
</dbReference>
<organism evidence="4 5">
    <name type="scientific">Eutypa lata (strain UCR-EL1)</name>
    <name type="common">Grapevine dieback disease fungus</name>
    <name type="synonym">Eutypa armeniacae</name>
    <dbReference type="NCBI Taxonomy" id="1287681"/>
    <lineage>
        <taxon>Eukaryota</taxon>
        <taxon>Fungi</taxon>
        <taxon>Dikarya</taxon>
        <taxon>Ascomycota</taxon>
        <taxon>Pezizomycotina</taxon>
        <taxon>Sordariomycetes</taxon>
        <taxon>Xylariomycetidae</taxon>
        <taxon>Xylariales</taxon>
        <taxon>Diatrypaceae</taxon>
        <taxon>Eutypa</taxon>
    </lineage>
</organism>
<evidence type="ECO:0000313" key="5">
    <source>
        <dbReference type="Proteomes" id="UP000012174"/>
    </source>
</evidence>
<dbReference type="GO" id="GO:0016491">
    <property type="term" value="F:oxidoreductase activity"/>
    <property type="evidence" value="ECO:0007669"/>
    <property type="project" value="UniProtKB-KW"/>
</dbReference>
<dbReference type="SUPFAM" id="SSF51735">
    <property type="entry name" value="NAD(P)-binding Rossmann-fold domains"/>
    <property type="match status" value="1"/>
</dbReference>
<accession>M7S961</accession>
<dbReference type="OMA" id="CLERHIT"/>
<sequence length="278" mass="30101">MSKVTQLFPPCPKFTEQDVAEQTGRVHIVTGGASGIGFELVKILYLKNATIYIAARSADKIKSAIKDIQEQCQTSKGRLESLLLDLSDLTTIKPAVAEFQSKERRLDVLFHNAGVMATPVDSKSAQNHELQMATNALGPFLLTKLLEPLLLQTAKQSPDGTTRIVWVASMMALGTPAGGIVWDGTAGQPSLLTDSFANYMQSKAGVVFLAHEYAKKLREGGVISLSLHPGMLKTELQRHMPAPVRGVMGVVFKGPKTVVDILYRGAGSVQCQNIWLEA</sequence>
<keyword evidence="2" id="KW-0521">NADP</keyword>
<evidence type="ECO:0000256" key="2">
    <source>
        <dbReference type="ARBA" id="ARBA00022857"/>
    </source>
</evidence>
<proteinExistence type="inferred from homology"/>
<dbReference type="PANTHER" id="PTHR24320">
    <property type="entry name" value="RETINOL DEHYDROGENASE"/>
    <property type="match status" value="1"/>
</dbReference>
<evidence type="ECO:0000256" key="3">
    <source>
        <dbReference type="ARBA" id="ARBA00023002"/>
    </source>
</evidence>
<dbReference type="PANTHER" id="PTHR24320:SF236">
    <property type="entry name" value="SHORT-CHAIN DEHYDROGENASE-RELATED"/>
    <property type="match status" value="1"/>
</dbReference>
<dbReference type="eggNOG" id="KOG1208">
    <property type="taxonomic scope" value="Eukaryota"/>
</dbReference>